<reference evidence="2 4" key="1">
    <citation type="submission" date="2014-04" db="EMBL/GenBank/DDBJ databases">
        <authorList>
            <consortium name="DOE Joint Genome Institute"/>
            <person name="Kuo A."/>
            <person name="Kohler A."/>
            <person name="Costa M.D."/>
            <person name="Nagy L.G."/>
            <person name="Floudas D."/>
            <person name="Copeland A."/>
            <person name="Barry K.W."/>
            <person name="Cichocki N."/>
            <person name="Veneault-Fourrey C."/>
            <person name="LaButti K."/>
            <person name="Lindquist E.A."/>
            <person name="Lipzen A."/>
            <person name="Lundell T."/>
            <person name="Morin E."/>
            <person name="Murat C."/>
            <person name="Sun H."/>
            <person name="Tunlid A."/>
            <person name="Henrissat B."/>
            <person name="Grigoriev I.V."/>
            <person name="Hibbett D.S."/>
            <person name="Martin F."/>
            <person name="Nordberg H.P."/>
            <person name="Cantor M.N."/>
            <person name="Hua S.X."/>
        </authorList>
    </citation>
    <scope>NUCLEOTIDE SEQUENCE [LARGE SCALE GENOMIC DNA]</scope>
    <source>
        <strain evidence="2 4">441</strain>
    </source>
</reference>
<dbReference type="EMBL" id="KN833728">
    <property type="protein sequence ID" value="KIK23295.1"/>
    <property type="molecule type" value="Genomic_DNA"/>
</dbReference>
<dbReference type="EMBL" id="KN833892">
    <property type="protein sequence ID" value="KIK15383.1"/>
    <property type="molecule type" value="Genomic_DNA"/>
</dbReference>
<name>A0A0C9Z5Y1_9AGAM</name>
<dbReference type="Proteomes" id="UP000054018">
    <property type="component" value="Unassembled WGS sequence"/>
</dbReference>
<protein>
    <submittedName>
        <fullName evidence="2">Uncharacterized protein</fullName>
    </submittedName>
</protein>
<sequence length="59" mass="6891">MDTYIHRQDKERATRYHRKRAGSPSPPSRSLVYGQEPIIITVCTYGFDRVTQSFETDMP</sequence>
<feature type="region of interest" description="Disordered" evidence="1">
    <location>
        <begin position="1"/>
        <end position="31"/>
    </location>
</feature>
<evidence type="ECO:0000313" key="3">
    <source>
        <dbReference type="EMBL" id="KIK23295.1"/>
    </source>
</evidence>
<reference evidence="4" key="2">
    <citation type="submission" date="2015-01" db="EMBL/GenBank/DDBJ databases">
        <title>Evolutionary Origins and Diversification of the Mycorrhizal Mutualists.</title>
        <authorList>
            <consortium name="DOE Joint Genome Institute"/>
            <consortium name="Mycorrhizal Genomics Consortium"/>
            <person name="Kohler A."/>
            <person name="Kuo A."/>
            <person name="Nagy L.G."/>
            <person name="Floudas D."/>
            <person name="Copeland A."/>
            <person name="Barry K.W."/>
            <person name="Cichocki N."/>
            <person name="Veneault-Fourrey C."/>
            <person name="LaButti K."/>
            <person name="Lindquist E.A."/>
            <person name="Lipzen A."/>
            <person name="Lundell T."/>
            <person name="Morin E."/>
            <person name="Murat C."/>
            <person name="Riley R."/>
            <person name="Ohm R."/>
            <person name="Sun H."/>
            <person name="Tunlid A."/>
            <person name="Henrissat B."/>
            <person name="Grigoriev I.V."/>
            <person name="Hibbett D.S."/>
            <person name="Martin F."/>
        </authorList>
    </citation>
    <scope>NUCLEOTIDE SEQUENCE [LARGE SCALE GENOMIC DNA]</scope>
    <source>
        <strain evidence="3 4">441</strain>
    </source>
</reference>
<dbReference type="AlphaFoldDB" id="A0A0C9Z5Y1"/>
<reference evidence="2" key="3">
    <citation type="submission" date="2015-02" db="EMBL/GenBank/DDBJ databases">
        <title>Evolutionary Origins and Diversification of the Mycorrhizal Mutualists.</title>
        <authorList>
            <consortium name="DOE Joint Genome Institute"/>
            <consortium name="Mycorrhizal Genomics Consortium"/>
            <person name="Kohler A."/>
            <person name="Kuo A."/>
            <person name="Nagy L.G."/>
            <person name="Floudas D."/>
            <person name="Copeland A."/>
            <person name="Barry K.W."/>
            <person name="Cichocki N."/>
            <person name="Veneault-Fourrey C."/>
            <person name="LaButti K."/>
            <person name="Lindquist E.A."/>
            <person name="Lipzen A."/>
            <person name="Lundell T."/>
            <person name="Morin E."/>
            <person name="Murat C."/>
            <person name="Riley R."/>
            <person name="Ohm R."/>
            <person name="Sun H."/>
            <person name="Tunlid A."/>
            <person name="Henrissat B."/>
            <person name="Grigoriev I.V."/>
            <person name="Hibbett D.S."/>
            <person name="Martin F."/>
        </authorList>
    </citation>
    <scope>NUCLEOTIDE SEQUENCE</scope>
    <source>
        <strain evidence="2 4">441</strain>
    </source>
</reference>
<gene>
    <name evidence="3" type="ORF">PISMIDRAFT_679573</name>
    <name evidence="2" type="ORF">PISMIDRAFT_687295</name>
</gene>
<evidence type="ECO:0000313" key="2">
    <source>
        <dbReference type="EMBL" id="KIK15383.1"/>
    </source>
</evidence>
<evidence type="ECO:0000256" key="1">
    <source>
        <dbReference type="SAM" id="MobiDB-lite"/>
    </source>
</evidence>
<feature type="compositionally biased region" description="Basic and acidic residues" evidence="1">
    <location>
        <begin position="1"/>
        <end position="14"/>
    </location>
</feature>
<accession>A0A0C9Z5Y1</accession>
<dbReference type="HOGENOM" id="CLU_2967383_0_0_1"/>
<feature type="non-terminal residue" evidence="2">
    <location>
        <position position="1"/>
    </location>
</feature>
<keyword evidence="4" id="KW-1185">Reference proteome</keyword>
<evidence type="ECO:0000313" key="4">
    <source>
        <dbReference type="Proteomes" id="UP000054018"/>
    </source>
</evidence>
<organism evidence="2 4">
    <name type="scientific">Pisolithus microcarpus 441</name>
    <dbReference type="NCBI Taxonomy" id="765257"/>
    <lineage>
        <taxon>Eukaryota</taxon>
        <taxon>Fungi</taxon>
        <taxon>Dikarya</taxon>
        <taxon>Basidiomycota</taxon>
        <taxon>Agaricomycotina</taxon>
        <taxon>Agaricomycetes</taxon>
        <taxon>Agaricomycetidae</taxon>
        <taxon>Boletales</taxon>
        <taxon>Sclerodermatineae</taxon>
        <taxon>Pisolithaceae</taxon>
        <taxon>Pisolithus</taxon>
    </lineage>
</organism>
<proteinExistence type="predicted"/>